<accession>Q89368</accession>
<dbReference type="PIR" id="T17523">
    <property type="entry name" value="T17523"/>
</dbReference>
<protein>
    <submittedName>
        <fullName evidence="1">Uncharacterized protein</fullName>
    </submittedName>
</protein>
<reference evidence="1 2" key="2">
    <citation type="journal article" date="1995" name="Virology">
        <title>Analysis of 43 kb of the Chlorella virus PBCV-1 330-kb genome: map positions 45 to 88.</title>
        <authorList>
            <person name="Li Y."/>
            <person name="Lu Z."/>
            <person name="Burbank D.E."/>
            <person name="Kutish G.F."/>
            <person name="Rock D.L."/>
            <person name="Van Etten J.L."/>
        </authorList>
    </citation>
    <scope>NUCLEOTIDE SEQUENCE [LARGE SCALE GENOMIC DNA]</scope>
</reference>
<keyword evidence="2" id="KW-1185">Reference proteome</keyword>
<dbReference type="RefSeq" id="NP_048381.1">
    <property type="nucleotide sequence ID" value="NC_000852.5"/>
</dbReference>
<reference evidence="1 2" key="3">
    <citation type="journal article" date="1996" name="Virology">
        <title>Analysis of 94 kb of the chlorella virus PBCV-1 330-kb genome: map positions 88 to 182.</title>
        <authorList>
            <person name="Lu Z."/>
            <person name="Li Y."/>
            <person name="Que Q."/>
            <person name="Kutish G.F."/>
            <person name="Rock D.L."/>
            <person name="Van Etten J.L."/>
        </authorList>
    </citation>
    <scope>NUCLEOTIDE SEQUENCE [LARGE SCALE GENOMIC DNA]</scope>
</reference>
<reference evidence="1 2" key="6">
    <citation type="journal article" date="1999" name="Virology">
        <title>Chlorella virus PBCV-1 encodes a functional homospermidine synthase.</title>
        <authorList>
            <person name="Kaiser A."/>
            <person name="Vollmert M."/>
            <person name="Tholl D."/>
            <person name="Graves M.V."/>
            <person name="Gurnon J.R."/>
            <person name="Xing W."/>
            <person name="Lisec A.D."/>
            <person name="Nickerson K.W."/>
            <person name="Van Etten J.L."/>
        </authorList>
    </citation>
    <scope>NUCLEOTIDE SEQUENCE [LARGE SCALE GENOMIC DNA]</scope>
</reference>
<dbReference type="EMBL" id="JF411744">
    <property type="protein sequence ID" value="AAC96401.1"/>
    <property type="molecule type" value="Genomic_DNA"/>
</dbReference>
<dbReference type="KEGG" id="vg:917980"/>
<sequence length="79" mass="8651">MLPTMSMFAFGGNVGRPDILLASPYRRVAVIFPSMVIVSPMRTSDFTNVDTVFPMMFTFTTFPGTKSAAPVISDALPMR</sequence>
<reference evidence="1 2" key="5">
    <citation type="journal article" date="1997" name="Virology">
        <title>Analysis of 74 kb of DNA located at the right end of the 330-kb chlorella virus PBCV-1 genome.</title>
        <authorList>
            <person name="Li Y."/>
            <person name="Lu Z."/>
            <person name="Sun L."/>
            <person name="Ropp S."/>
            <person name="Kutish G.F."/>
            <person name="Rock D.L."/>
            <person name="Van Etten J.L."/>
        </authorList>
    </citation>
    <scope>NUCLEOTIDE SEQUENCE [LARGE SCALE GENOMIC DNA]</scope>
</reference>
<organismHost>
    <name type="scientific">Chlorella</name>
    <dbReference type="NCBI Taxonomy" id="3071"/>
</organismHost>
<name>Q89368_PBCV1</name>
<reference evidence="1 2" key="1">
    <citation type="journal article" date="1995" name="Virology">
        <title>Analysis of 45 kb of DNA located at the left end of the chlorella virus PBCV-1 genome.</title>
        <authorList>
            <person name="Lu Z."/>
            <person name="Li Y."/>
            <person name="Zhang Y."/>
            <person name="Kutish G.F."/>
            <person name="Rock D.L."/>
            <person name="Van Etten J.L."/>
        </authorList>
    </citation>
    <scope>NUCLEOTIDE SEQUENCE [LARGE SCALE GENOMIC DNA]</scope>
</reference>
<reference evidence="1 2" key="4">
    <citation type="journal article" date="1996" name="Virology">
        <title>Analysis of 76 kb of the chlorella virus PBCV-1 330-kb genome: map positions 182 to 258.</title>
        <authorList>
            <person name="Kutish G.F."/>
            <person name="Li Y."/>
            <person name="Lu Z."/>
            <person name="Furuta M."/>
            <person name="Rock D.L."/>
            <person name="Van Etten J.L."/>
        </authorList>
    </citation>
    <scope>NUCLEOTIDE SEQUENCE [LARGE SCALE GENOMIC DNA]</scope>
</reference>
<proteinExistence type="predicted"/>
<reference evidence="1 2" key="8">
    <citation type="journal article" date="2010" name="J. Virol.">
        <title>Microarray analysis of Paramecium bursaria chlorella virus 1 transcription.</title>
        <authorList>
            <person name="Yanai-Balser G.M."/>
            <person name="Duncan G.A."/>
            <person name="Eudy J.D."/>
            <person name="Wang D."/>
            <person name="Li X."/>
            <person name="Agarkova I.V."/>
            <person name="Dunigan D.D."/>
            <person name="Van Etten J.L."/>
        </authorList>
    </citation>
    <scope>NUCLEOTIDE SEQUENCE [LARGE SCALE GENOMIC DNA]</scope>
</reference>
<organism evidence="1 2">
    <name type="scientific">Paramecium bursaria Chlorella virus 1</name>
    <name type="common">PBCV-1</name>
    <dbReference type="NCBI Taxonomy" id="10506"/>
    <lineage>
        <taxon>Viruses</taxon>
        <taxon>Varidnaviria</taxon>
        <taxon>Bamfordvirae</taxon>
        <taxon>Nucleocytoviricota</taxon>
        <taxon>Megaviricetes</taxon>
        <taxon>Algavirales</taxon>
        <taxon>Phycodnaviridae</taxon>
        <taxon>Chlorovirus</taxon>
        <taxon>Chlorovirus vanettense</taxon>
    </lineage>
</organism>
<gene>
    <name evidence="1" type="primary">a033R</name>
</gene>
<evidence type="ECO:0000313" key="1">
    <source>
        <dbReference type="EMBL" id="AAC96401.1"/>
    </source>
</evidence>
<reference evidence="1 2" key="7">
    <citation type="journal article" date="2000" name="Virology">
        <title>Characterization of a beta-1,3-glucanase encoded by chlorella virus PBCV-1.</title>
        <authorList>
            <person name="Sun L."/>
            <person name="Gurnon J.R."/>
            <person name="Adams B.J."/>
            <person name="Graves M.V."/>
            <person name="Van Etten J.L."/>
        </authorList>
    </citation>
    <scope>NUCLEOTIDE SEQUENCE [LARGE SCALE GENOMIC DNA]</scope>
</reference>
<evidence type="ECO:0000313" key="2">
    <source>
        <dbReference type="Proteomes" id="UP000000862"/>
    </source>
</evidence>
<dbReference type="GeneID" id="917980"/>
<dbReference type="Proteomes" id="UP000000862">
    <property type="component" value="Segment"/>
</dbReference>